<dbReference type="InterPro" id="IPR036249">
    <property type="entry name" value="Thioredoxin-like_sf"/>
</dbReference>
<feature type="non-terminal residue" evidence="1">
    <location>
        <position position="336"/>
    </location>
</feature>
<evidence type="ECO:0008006" key="2">
    <source>
        <dbReference type="Google" id="ProtNLM"/>
    </source>
</evidence>
<evidence type="ECO:0000313" key="1">
    <source>
        <dbReference type="EMBL" id="SVC79050.1"/>
    </source>
</evidence>
<reference evidence="1" key="1">
    <citation type="submission" date="2018-05" db="EMBL/GenBank/DDBJ databases">
        <authorList>
            <person name="Lanie J.A."/>
            <person name="Ng W.-L."/>
            <person name="Kazmierczak K.M."/>
            <person name="Andrzejewski T.M."/>
            <person name="Davidsen T.M."/>
            <person name="Wayne K.J."/>
            <person name="Tettelin H."/>
            <person name="Glass J.I."/>
            <person name="Rusch D."/>
            <person name="Podicherti R."/>
            <person name="Tsui H.-C.T."/>
            <person name="Winkler M.E."/>
        </authorList>
    </citation>
    <scope>NUCLEOTIDE SEQUENCE</scope>
</reference>
<gene>
    <name evidence="1" type="ORF">METZ01_LOCUS331904</name>
</gene>
<proteinExistence type="predicted"/>
<name>A0A382Q237_9ZZZZ</name>
<sequence length="336" mass="36869">MSKFQLYVKESCETCKLIEPLLAELFDQLDIELVSQDNPQFPPGFPVIYDESLELSYRAEIEIVPTLIEKDTQGEVNRIYGWDKEQWQKIAGFQFAAELPLFRPGCGSKTLDPGMSEKLAARFDAANLKSRRLEFDADDDIEACFDQDWSDGLPVVPPTQVRLMRMLAGTHRDPQEYIGDVPPDYGRCTIEKIALNAVLAGCRPEYLPVVIASVEAALEDEFCMHGLLATTYFSGPMIVVNGPLSRAIGMNAKGNALGQGNRANATIGRALQLVIRNIGGGKPQQVDRSALGNPGKYTFCFAEDELGSCWESLAVEKGFAAEDSTVTLFAADGVQG</sequence>
<dbReference type="EMBL" id="UINC01111094">
    <property type="protein sequence ID" value="SVC79050.1"/>
    <property type="molecule type" value="Genomic_DNA"/>
</dbReference>
<accession>A0A382Q237</accession>
<protein>
    <recommendedName>
        <fullName evidence="2">Thioredoxin-like fold domain-containing protein</fullName>
    </recommendedName>
</protein>
<dbReference type="SUPFAM" id="SSF52833">
    <property type="entry name" value="Thioredoxin-like"/>
    <property type="match status" value="1"/>
</dbReference>
<organism evidence="1">
    <name type="scientific">marine metagenome</name>
    <dbReference type="NCBI Taxonomy" id="408172"/>
    <lineage>
        <taxon>unclassified sequences</taxon>
        <taxon>metagenomes</taxon>
        <taxon>ecological metagenomes</taxon>
    </lineage>
</organism>
<dbReference type="AlphaFoldDB" id="A0A382Q237"/>